<evidence type="ECO:0000313" key="7">
    <source>
        <dbReference type="EMBL" id="MDU9694119.1"/>
    </source>
</evidence>
<proteinExistence type="inferred from homology"/>
<dbReference type="EMBL" id="JAPTGD010000002">
    <property type="protein sequence ID" value="MDU9694119.1"/>
    <property type="molecule type" value="Genomic_DNA"/>
</dbReference>
<dbReference type="Pfam" id="PF04011">
    <property type="entry name" value="LemA"/>
    <property type="match status" value="1"/>
</dbReference>
<dbReference type="Gene3D" id="1.20.1440.20">
    <property type="entry name" value="LemA-like domain"/>
    <property type="match status" value="1"/>
</dbReference>
<accession>A0AAX6NE66</accession>
<gene>
    <name evidence="7" type="ORF">O0Q50_23325</name>
</gene>
<reference evidence="7" key="2">
    <citation type="submission" date="2022-12" db="EMBL/GenBank/DDBJ databases">
        <authorList>
            <person name="Dechsakulwatana C."/>
            <person name="Rungsihiranrut A."/>
            <person name="Muangchinda C."/>
            <person name="Ningthoujam R."/>
            <person name="Klankeo P."/>
            <person name="Pinyakong O."/>
        </authorList>
    </citation>
    <scope>NUCLEOTIDE SEQUENCE</scope>
    <source>
        <strain evidence="7">TL01-2</strain>
    </source>
</reference>
<dbReference type="PANTHER" id="PTHR34478:SF1">
    <property type="entry name" value="PROTEIN LEMA"/>
    <property type="match status" value="1"/>
</dbReference>
<reference evidence="7" key="1">
    <citation type="journal article" date="2022" name="J Environ Chem Eng">
        <title>Biodegradation of petroleum oil using a constructed nonpathogenic and heavy metal-tolerant bacterial consortium isolated from marine sponges.</title>
        <authorList>
            <person name="Dechsakulwatana C."/>
            <person name="Rungsihiranrut A."/>
            <person name="Muangchinda C."/>
            <person name="Ningthoujam R."/>
            <person name="Klankeo P."/>
            <person name="Pinyakong O."/>
        </authorList>
    </citation>
    <scope>NUCLEOTIDE SEQUENCE</scope>
    <source>
        <strain evidence="7">TL01-2</strain>
    </source>
</reference>
<keyword evidence="4 6" id="KW-1133">Transmembrane helix</keyword>
<dbReference type="GO" id="GO:0016020">
    <property type="term" value="C:membrane"/>
    <property type="evidence" value="ECO:0007669"/>
    <property type="project" value="UniProtKB-SubCell"/>
</dbReference>
<dbReference type="AlphaFoldDB" id="A0AAX6NE66"/>
<evidence type="ECO:0000256" key="3">
    <source>
        <dbReference type="ARBA" id="ARBA00022692"/>
    </source>
</evidence>
<dbReference type="RefSeq" id="WP_316911332.1">
    <property type="nucleotide sequence ID" value="NZ_JAPTGD010000002.1"/>
</dbReference>
<dbReference type="InterPro" id="IPR007156">
    <property type="entry name" value="MamQ_LemA"/>
</dbReference>
<comment type="subcellular location">
    <subcellularLocation>
        <location evidence="1">Membrane</location>
        <topology evidence="1">Single-pass membrane protein</topology>
    </subcellularLocation>
</comment>
<evidence type="ECO:0000256" key="6">
    <source>
        <dbReference type="SAM" id="Phobius"/>
    </source>
</evidence>
<dbReference type="SUPFAM" id="SSF140478">
    <property type="entry name" value="LemA-like"/>
    <property type="match status" value="1"/>
</dbReference>
<evidence type="ECO:0000256" key="2">
    <source>
        <dbReference type="ARBA" id="ARBA00008854"/>
    </source>
</evidence>
<sequence>MNHTIMVLGFIAIIFASTSYGASLGIPVAIIVVLVLLVANIVSAYNRMKAEKIKISEARSNMGVFLQQRFEEISTMYKIVQEFKNYEVDTLKQIIKLRQLVAQENMSFKDKTKIHNEIERQIPGVLATFENYPELQSNENFLRLQDSIENNEANIASSRKGYNDYVNRYNTSIAMFPSNILAKLFNFEKEDLYETPASRKENPLL</sequence>
<evidence type="ECO:0000256" key="1">
    <source>
        <dbReference type="ARBA" id="ARBA00004167"/>
    </source>
</evidence>
<evidence type="ECO:0000256" key="5">
    <source>
        <dbReference type="ARBA" id="ARBA00023136"/>
    </source>
</evidence>
<comment type="caution">
    <text evidence="7">The sequence shown here is derived from an EMBL/GenBank/DDBJ whole genome shotgun (WGS) entry which is preliminary data.</text>
</comment>
<organism evidence="7 8">
    <name type="scientific">Priestia aryabhattai</name>
    <name type="common">Bacillus aryabhattai</name>
    <dbReference type="NCBI Taxonomy" id="412384"/>
    <lineage>
        <taxon>Bacteria</taxon>
        <taxon>Bacillati</taxon>
        <taxon>Bacillota</taxon>
        <taxon>Bacilli</taxon>
        <taxon>Bacillales</taxon>
        <taxon>Bacillaceae</taxon>
        <taxon>Priestia</taxon>
    </lineage>
</organism>
<keyword evidence="5 6" id="KW-0472">Membrane</keyword>
<protein>
    <submittedName>
        <fullName evidence="7">LemA family protein</fullName>
    </submittedName>
</protein>
<feature type="transmembrane region" description="Helical" evidence="6">
    <location>
        <begin position="26"/>
        <end position="45"/>
    </location>
</feature>
<name>A0AAX6NE66_PRIAR</name>
<dbReference type="Proteomes" id="UP001269400">
    <property type="component" value="Unassembled WGS sequence"/>
</dbReference>
<evidence type="ECO:0000313" key="8">
    <source>
        <dbReference type="Proteomes" id="UP001269400"/>
    </source>
</evidence>
<evidence type="ECO:0000256" key="4">
    <source>
        <dbReference type="ARBA" id="ARBA00022989"/>
    </source>
</evidence>
<dbReference type="PANTHER" id="PTHR34478">
    <property type="entry name" value="PROTEIN LEMA"/>
    <property type="match status" value="1"/>
</dbReference>
<comment type="similarity">
    <text evidence="2">Belongs to the LemA family.</text>
</comment>
<keyword evidence="3 6" id="KW-0812">Transmembrane</keyword>
<dbReference type="InterPro" id="IPR023353">
    <property type="entry name" value="LemA-like_dom_sf"/>
</dbReference>